<protein>
    <recommendedName>
        <fullName evidence="9">Beta sliding clamp</fullName>
    </recommendedName>
</protein>
<comment type="caution">
    <text evidence="13">The sequence shown here is derived from an EMBL/GenBank/DDBJ whole genome shotgun (WGS) entry which is preliminary data.</text>
</comment>
<dbReference type="InterPro" id="IPR022635">
    <property type="entry name" value="DNA_polIII_beta_C"/>
</dbReference>
<dbReference type="AlphaFoldDB" id="A0A928Z3E2"/>
<keyword evidence="14" id="KW-1185">Reference proteome</keyword>
<evidence type="ECO:0000259" key="11">
    <source>
        <dbReference type="Pfam" id="PF02767"/>
    </source>
</evidence>
<dbReference type="GO" id="GO:0003677">
    <property type="term" value="F:DNA binding"/>
    <property type="evidence" value="ECO:0007669"/>
    <property type="project" value="UniProtKB-UniRule"/>
</dbReference>
<evidence type="ECO:0000256" key="4">
    <source>
        <dbReference type="ARBA" id="ARBA00022679"/>
    </source>
</evidence>
<dbReference type="SMART" id="SM00480">
    <property type="entry name" value="POL3Bc"/>
    <property type="match status" value="1"/>
</dbReference>
<dbReference type="Gene3D" id="3.70.10.10">
    <property type="match status" value="1"/>
</dbReference>
<evidence type="ECO:0000256" key="6">
    <source>
        <dbReference type="ARBA" id="ARBA00022705"/>
    </source>
</evidence>
<keyword evidence="6 9" id="KW-0235">DNA replication</keyword>
<dbReference type="PANTHER" id="PTHR30478:SF0">
    <property type="entry name" value="BETA SLIDING CLAMP"/>
    <property type="match status" value="1"/>
</dbReference>
<dbReference type="Pfam" id="PF02767">
    <property type="entry name" value="DNA_pol3_beta_2"/>
    <property type="match status" value="1"/>
</dbReference>
<keyword evidence="5 9" id="KW-0548">Nucleotidyltransferase</keyword>
<reference evidence="13" key="1">
    <citation type="submission" date="2020-10" db="EMBL/GenBank/DDBJ databases">
        <authorList>
            <person name="Castelo-Branco R."/>
            <person name="Eusebio N."/>
            <person name="Adriana R."/>
            <person name="Vieira A."/>
            <person name="Brugerolle De Fraissinette N."/>
            <person name="Rezende De Castro R."/>
            <person name="Schneider M.P."/>
            <person name="Vasconcelos V."/>
            <person name="Leao P.N."/>
        </authorList>
    </citation>
    <scope>NUCLEOTIDE SEQUENCE</scope>
    <source>
        <strain evidence="13">LEGE 11480</strain>
    </source>
</reference>
<proteinExistence type="inferred from homology"/>
<dbReference type="NCBIfam" id="TIGR00663">
    <property type="entry name" value="dnan"/>
    <property type="match status" value="1"/>
</dbReference>
<evidence type="ECO:0000259" key="10">
    <source>
        <dbReference type="Pfam" id="PF00712"/>
    </source>
</evidence>
<evidence type="ECO:0000313" key="14">
    <source>
        <dbReference type="Proteomes" id="UP000625316"/>
    </source>
</evidence>
<feature type="domain" description="DNA polymerase III beta sliding clamp N-terminal" evidence="10">
    <location>
        <begin position="1"/>
        <end position="132"/>
    </location>
</feature>
<keyword evidence="3 9" id="KW-0963">Cytoplasm</keyword>
<evidence type="ECO:0000256" key="2">
    <source>
        <dbReference type="ARBA" id="ARBA00010752"/>
    </source>
</evidence>
<dbReference type="PANTHER" id="PTHR30478">
    <property type="entry name" value="DNA POLYMERASE III SUBUNIT BETA"/>
    <property type="match status" value="1"/>
</dbReference>
<organism evidence="13 14">
    <name type="scientific">Romeriopsis navalis LEGE 11480</name>
    <dbReference type="NCBI Taxonomy" id="2777977"/>
    <lineage>
        <taxon>Bacteria</taxon>
        <taxon>Bacillati</taxon>
        <taxon>Cyanobacteriota</taxon>
        <taxon>Cyanophyceae</taxon>
        <taxon>Leptolyngbyales</taxon>
        <taxon>Leptolyngbyaceae</taxon>
        <taxon>Romeriopsis</taxon>
        <taxon>Romeriopsis navalis</taxon>
    </lineage>
</organism>
<comment type="subcellular location">
    <subcellularLocation>
        <location evidence="1 9">Cytoplasm</location>
    </subcellularLocation>
</comment>
<dbReference type="CDD" id="cd00140">
    <property type="entry name" value="beta_clamp"/>
    <property type="match status" value="1"/>
</dbReference>
<dbReference type="Proteomes" id="UP000625316">
    <property type="component" value="Unassembled WGS sequence"/>
</dbReference>
<dbReference type="InterPro" id="IPR001001">
    <property type="entry name" value="DNA_polIII_beta"/>
</dbReference>
<gene>
    <name evidence="13" type="ORF">IQ266_04920</name>
</gene>
<evidence type="ECO:0000259" key="12">
    <source>
        <dbReference type="Pfam" id="PF02768"/>
    </source>
</evidence>
<dbReference type="GO" id="GO:0005737">
    <property type="term" value="C:cytoplasm"/>
    <property type="evidence" value="ECO:0007669"/>
    <property type="project" value="UniProtKB-SubCell"/>
</dbReference>
<dbReference type="Pfam" id="PF00712">
    <property type="entry name" value="DNA_pol3_beta"/>
    <property type="match status" value="1"/>
</dbReference>
<sequence>MKLICSQSNLNANLSLVSRAVSSRPTHPVLANVLLNADEESQTVKLCAFDLSLGIQTSFPAQVKTGGVLTLPAKLLSDIISRLPDGEIILDDGGDAEEPEAGLITTITSSSTSSSGRYQVRGLGAEDFPELPTIEAGDSVQLPAEALIDGLKSSLFSASSDETKQVLTGVHLNVQAEGLEFAATDGHRLAVVQTVNEEGTAAQEDLAVTVPAKALQELIKMLERSSNTSVAVKFDPAQAVFEWGDQRLTSRLLEAQYPNYQQLLPKQFSHQMTIDRRLFLGALERISVLADQRNNIVKLSLDPSAGTVQVSVDAQDVGSGQETVAAQISGDAMDVAFNVRYLIEGLKVVTSTEIQLQLNTPTSPAVLVPLGSLKMQYLVMPVQIRS</sequence>
<comment type="subunit">
    <text evidence="9">Forms a ring-shaped head-to-tail homodimer around DNA.</text>
</comment>
<keyword evidence="4 9" id="KW-0808">Transferase</keyword>
<dbReference type="GO" id="GO:0008408">
    <property type="term" value="F:3'-5' exonuclease activity"/>
    <property type="evidence" value="ECO:0007669"/>
    <property type="project" value="InterPro"/>
</dbReference>
<evidence type="ECO:0000313" key="13">
    <source>
        <dbReference type="EMBL" id="MBE9029103.1"/>
    </source>
</evidence>
<feature type="domain" description="DNA polymerase III beta sliding clamp central" evidence="11">
    <location>
        <begin position="142"/>
        <end position="259"/>
    </location>
</feature>
<name>A0A928Z3E2_9CYAN</name>
<dbReference type="GO" id="GO:0009360">
    <property type="term" value="C:DNA polymerase III complex"/>
    <property type="evidence" value="ECO:0007669"/>
    <property type="project" value="InterPro"/>
</dbReference>
<evidence type="ECO:0000256" key="8">
    <source>
        <dbReference type="ARBA" id="ARBA00023125"/>
    </source>
</evidence>
<dbReference type="Pfam" id="PF02768">
    <property type="entry name" value="DNA_pol3_beta_3"/>
    <property type="match status" value="1"/>
</dbReference>
<accession>A0A928Z3E2</accession>
<dbReference type="InterPro" id="IPR022637">
    <property type="entry name" value="DNA_polIII_beta_cen"/>
</dbReference>
<evidence type="ECO:0000256" key="5">
    <source>
        <dbReference type="ARBA" id="ARBA00022695"/>
    </source>
</evidence>
<comment type="similarity">
    <text evidence="2 9">Belongs to the beta sliding clamp family.</text>
</comment>
<dbReference type="InterPro" id="IPR022634">
    <property type="entry name" value="DNA_polIII_beta_N"/>
</dbReference>
<dbReference type="Gene3D" id="3.10.150.10">
    <property type="entry name" value="DNA Polymerase III, subunit A, domain 2"/>
    <property type="match status" value="1"/>
</dbReference>
<evidence type="ECO:0000256" key="3">
    <source>
        <dbReference type="ARBA" id="ARBA00022490"/>
    </source>
</evidence>
<dbReference type="EMBL" id="JADEXQ010000011">
    <property type="protein sequence ID" value="MBE9029103.1"/>
    <property type="molecule type" value="Genomic_DNA"/>
</dbReference>
<dbReference type="RefSeq" id="WP_264323922.1">
    <property type="nucleotide sequence ID" value="NZ_JADEXQ010000011.1"/>
</dbReference>
<dbReference type="PIRSF" id="PIRSF000804">
    <property type="entry name" value="DNA_pol_III_b"/>
    <property type="match status" value="1"/>
</dbReference>
<dbReference type="GO" id="GO:0003887">
    <property type="term" value="F:DNA-directed DNA polymerase activity"/>
    <property type="evidence" value="ECO:0007669"/>
    <property type="project" value="UniProtKB-UniRule"/>
</dbReference>
<evidence type="ECO:0000256" key="7">
    <source>
        <dbReference type="ARBA" id="ARBA00022932"/>
    </source>
</evidence>
<evidence type="ECO:0000256" key="9">
    <source>
        <dbReference type="PIRNR" id="PIRNR000804"/>
    </source>
</evidence>
<evidence type="ECO:0000256" key="1">
    <source>
        <dbReference type="ARBA" id="ARBA00004496"/>
    </source>
</evidence>
<dbReference type="SUPFAM" id="SSF55979">
    <property type="entry name" value="DNA clamp"/>
    <property type="match status" value="3"/>
</dbReference>
<keyword evidence="7 9" id="KW-0239">DNA-directed DNA polymerase</keyword>
<feature type="domain" description="DNA polymerase III beta sliding clamp C-terminal" evidence="12">
    <location>
        <begin position="262"/>
        <end position="382"/>
    </location>
</feature>
<dbReference type="InterPro" id="IPR046938">
    <property type="entry name" value="DNA_clamp_sf"/>
</dbReference>
<keyword evidence="8" id="KW-0238">DNA-binding</keyword>
<comment type="function">
    <text evidence="9">Confers DNA tethering and processivity to DNA polymerases and other proteins. Acts as a clamp, forming a ring around DNA (a reaction catalyzed by the clamp-loading complex) which diffuses in an ATP-independent manner freely and bidirectionally along dsDNA. Initially characterized for its ability to contact the catalytic subunit of DNA polymerase III (Pol III), a complex, multichain enzyme responsible for most of the replicative synthesis in bacteria; Pol III exhibits 3'-5' exonuclease proofreading activity. The beta chain is required for initiation of replication as well as for processivity of DNA replication.</text>
</comment>
<dbReference type="GO" id="GO:0006271">
    <property type="term" value="P:DNA strand elongation involved in DNA replication"/>
    <property type="evidence" value="ECO:0007669"/>
    <property type="project" value="TreeGrafter"/>
</dbReference>